<gene>
    <name evidence="2" type="ORF">HLQ16_21675</name>
</gene>
<dbReference type="RefSeq" id="WP_171299093.1">
    <property type="nucleotide sequence ID" value="NZ_CP087100.1"/>
</dbReference>
<evidence type="ECO:0000313" key="3">
    <source>
        <dbReference type="Proteomes" id="UP000531659"/>
    </source>
</evidence>
<dbReference type="Proteomes" id="UP000531659">
    <property type="component" value="Unassembled WGS sequence"/>
</dbReference>
<accession>A0A7Y3T3A7</accession>
<sequence length="121" mass="14536">MVYCKPPFGSAEHVLEYLGRYSHRVAISNHRIANLENGYVTFKWRDYKDHNKEKFMTLTVDEFMRRLFMHVLPRKFVKIRHYGILSNRNRGSNRKTRILYVKTYITKTPIYSKSSLNISVF</sequence>
<name>A0A7Y3T3A7_9CLOT</name>
<comment type="caution">
    <text evidence="2">The sequence shown here is derived from an EMBL/GenBank/DDBJ whole genome shotgun (WGS) entry which is preliminary data.</text>
</comment>
<dbReference type="InterPro" id="IPR007069">
    <property type="entry name" value="Transposase_32"/>
</dbReference>
<reference evidence="2 3" key="1">
    <citation type="submission" date="2020-05" db="EMBL/GenBank/DDBJ databases">
        <title>Complete genome of Clostridium estertheticum subspecies estertheticum, isolated from Vacuum packed lamb meat from New Zealand imported to Switzerland.</title>
        <authorList>
            <person name="Wambui J."/>
            <person name="Stevens M.J.A."/>
            <person name="Stephan R."/>
        </authorList>
    </citation>
    <scope>NUCLEOTIDE SEQUENCE [LARGE SCALE GENOMIC DNA]</scope>
    <source>
        <strain evidence="2 3">CEST001</strain>
    </source>
</reference>
<dbReference type="Pfam" id="PF04986">
    <property type="entry name" value="Y2_Tnp"/>
    <property type="match status" value="1"/>
</dbReference>
<protein>
    <recommendedName>
        <fullName evidence="1">Transposase IS801/IS1294 domain-containing protein</fullName>
    </recommendedName>
</protein>
<dbReference type="GO" id="GO:0006313">
    <property type="term" value="P:DNA transposition"/>
    <property type="evidence" value="ECO:0007669"/>
    <property type="project" value="InterPro"/>
</dbReference>
<evidence type="ECO:0000259" key="1">
    <source>
        <dbReference type="Pfam" id="PF04986"/>
    </source>
</evidence>
<dbReference type="GO" id="GO:0003677">
    <property type="term" value="F:DNA binding"/>
    <property type="evidence" value="ECO:0007669"/>
    <property type="project" value="InterPro"/>
</dbReference>
<organism evidence="2 3">
    <name type="scientific">Clostridium estertheticum</name>
    <dbReference type="NCBI Taxonomy" id="238834"/>
    <lineage>
        <taxon>Bacteria</taxon>
        <taxon>Bacillati</taxon>
        <taxon>Bacillota</taxon>
        <taxon>Clostridia</taxon>
        <taxon>Eubacteriales</taxon>
        <taxon>Clostridiaceae</taxon>
        <taxon>Clostridium</taxon>
    </lineage>
</organism>
<dbReference type="EMBL" id="JABEYB010000025">
    <property type="protein sequence ID" value="NNU78514.1"/>
    <property type="molecule type" value="Genomic_DNA"/>
</dbReference>
<evidence type="ECO:0000313" key="2">
    <source>
        <dbReference type="EMBL" id="NNU78514.1"/>
    </source>
</evidence>
<feature type="domain" description="Transposase IS801/IS1294" evidence="1">
    <location>
        <begin position="2"/>
        <end position="89"/>
    </location>
</feature>
<proteinExistence type="predicted"/>
<dbReference type="PANTHER" id="PTHR37023:SF1">
    <property type="entry name" value="ISSOD25 TRANSPOSASE TNPA_ISSOD25"/>
    <property type="match status" value="1"/>
</dbReference>
<dbReference type="GO" id="GO:0004803">
    <property type="term" value="F:transposase activity"/>
    <property type="evidence" value="ECO:0007669"/>
    <property type="project" value="InterPro"/>
</dbReference>
<dbReference type="PANTHER" id="PTHR37023">
    <property type="entry name" value="TRANSPOSASE"/>
    <property type="match status" value="1"/>
</dbReference>
<dbReference type="AlphaFoldDB" id="A0A7Y3T3A7"/>